<reference evidence="1 2" key="2">
    <citation type="submission" date="2018-06" db="EMBL/GenBank/DDBJ databases">
        <title>Metagenomic assembly of (sub)arctic Cyanobacteria and their associated microbiome from non-axenic cultures.</title>
        <authorList>
            <person name="Baurain D."/>
        </authorList>
    </citation>
    <scope>NUCLEOTIDE SEQUENCE [LARGE SCALE GENOMIC DNA]</scope>
    <source>
        <strain evidence="1">ULC066bin1</strain>
    </source>
</reference>
<protein>
    <submittedName>
        <fullName evidence="1">PaaR repeat-containing protein</fullName>
    </submittedName>
</protein>
<sequence length="95" mass="9122">MFPAARLTDITATGDPITGPGAPNVLIGSLPAACVGDLVAGPVITGSIAMGSVTVLICGRPAARITSQVVGANTITGVPLTSVVALGMPTVLIGG</sequence>
<proteinExistence type="predicted"/>
<comment type="caution">
    <text evidence="1">The sequence shown here is derived from an EMBL/GenBank/DDBJ whole genome shotgun (WGS) entry which is preliminary data.</text>
</comment>
<dbReference type="Proteomes" id="UP000249467">
    <property type="component" value="Unassembled WGS sequence"/>
</dbReference>
<organism evidence="1 2">
    <name type="scientific">Pseudanabaena frigida</name>
    <dbReference type="NCBI Taxonomy" id="945775"/>
    <lineage>
        <taxon>Bacteria</taxon>
        <taxon>Bacillati</taxon>
        <taxon>Cyanobacteriota</taxon>
        <taxon>Cyanophyceae</taxon>
        <taxon>Pseudanabaenales</taxon>
        <taxon>Pseudanabaenaceae</taxon>
        <taxon>Pseudanabaena</taxon>
    </lineage>
</organism>
<dbReference type="Pfam" id="PF05488">
    <property type="entry name" value="PAAR_motif"/>
    <property type="match status" value="1"/>
</dbReference>
<gene>
    <name evidence="1" type="ORF">DCF19_19860</name>
</gene>
<name>A0A2W4VW76_9CYAN</name>
<dbReference type="InterPro" id="IPR008727">
    <property type="entry name" value="PAAR_motif"/>
</dbReference>
<accession>A0A2W4VW76</accession>
<evidence type="ECO:0000313" key="1">
    <source>
        <dbReference type="EMBL" id="PZO37083.1"/>
    </source>
</evidence>
<dbReference type="Gene3D" id="2.60.200.60">
    <property type="match status" value="1"/>
</dbReference>
<dbReference type="EMBL" id="QBML01000034">
    <property type="protein sequence ID" value="PZO37083.1"/>
    <property type="molecule type" value="Genomic_DNA"/>
</dbReference>
<reference evidence="1 2" key="1">
    <citation type="submission" date="2018-04" db="EMBL/GenBank/DDBJ databases">
        <authorList>
            <person name="Go L.Y."/>
            <person name="Mitchell J.A."/>
        </authorList>
    </citation>
    <scope>NUCLEOTIDE SEQUENCE [LARGE SCALE GENOMIC DNA]</scope>
    <source>
        <strain evidence="1">ULC066bin1</strain>
    </source>
</reference>
<evidence type="ECO:0000313" key="2">
    <source>
        <dbReference type="Proteomes" id="UP000249467"/>
    </source>
</evidence>
<dbReference type="AlphaFoldDB" id="A0A2W4VW76"/>